<accession>A0A0W4ZF12</accession>
<dbReference type="RefSeq" id="XP_018228237.1">
    <property type="nucleotide sequence ID" value="XM_018375631.1"/>
</dbReference>
<dbReference type="VEuPathDB" id="FungiDB:T551_03368"/>
<dbReference type="EMBL" id="LFWA01000016">
    <property type="protein sequence ID" value="KTW26906.1"/>
    <property type="molecule type" value="Genomic_DNA"/>
</dbReference>
<reference evidence="2" key="1">
    <citation type="journal article" date="2016" name="Nat. Commun.">
        <title>Genome analysis of three Pneumocystis species reveals adaptation mechanisms to life exclusively in mammalian hosts.</title>
        <authorList>
            <person name="Ma L."/>
            <person name="Chen Z."/>
            <person name="Huang D.W."/>
            <person name="Kutty G."/>
            <person name="Ishihara M."/>
            <person name="Wang H."/>
            <person name="Abouelleil A."/>
            <person name="Bishop L."/>
            <person name="Davey E."/>
            <person name="Deng R."/>
            <person name="Deng X."/>
            <person name="Fan L."/>
            <person name="Fantoni G."/>
            <person name="Fitzgerald M."/>
            <person name="Gogineni E."/>
            <person name="Goldberg J.M."/>
            <person name="Handley G."/>
            <person name="Hu X."/>
            <person name="Huber C."/>
            <person name="Jiao X."/>
            <person name="Jones K."/>
            <person name="Levin J.Z."/>
            <person name="Liu Y."/>
            <person name="Macdonald P."/>
            <person name="Melnikov A."/>
            <person name="Raley C."/>
            <person name="Sassi M."/>
            <person name="Sherman B.T."/>
            <person name="Song X."/>
            <person name="Sykes S."/>
            <person name="Tran B."/>
            <person name="Walsh L."/>
            <person name="Xia Y."/>
            <person name="Yang J."/>
            <person name="Young S."/>
            <person name="Zeng Q."/>
            <person name="Zheng X."/>
            <person name="Stephens R."/>
            <person name="Nusbaum C."/>
            <person name="Birren B.W."/>
            <person name="Azadi P."/>
            <person name="Lempicki R.A."/>
            <person name="Cuomo C.A."/>
            <person name="Kovacs J.A."/>
        </authorList>
    </citation>
    <scope>NUCLEOTIDE SEQUENCE [LARGE SCALE GENOMIC DNA]</scope>
    <source>
        <strain evidence="2">RU7</strain>
    </source>
</reference>
<dbReference type="AlphaFoldDB" id="A0A0W4ZF12"/>
<keyword evidence="2" id="KW-1185">Reference proteome</keyword>
<name>A0A0W4ZF12_PNEJ7</name>
<dbReference type="OrthoDB" id="5409237at2759"/>
<organism evidence="1 2">
    <name type="scientific">Pneumocystis jirovecii (strain RU7)</name>
    <name type="common">Human pneumocystis pneumonia agent</name>
    <dbReference type="NCBI Taxonomy" id="1408657"/>
    <lineage>
        <taxon>Eukaryota</taxon>
        <taxon>Fungi</taxon>
        <taxon>Dikarya</taxon>
        <taxon>Ascomycota</taxon>
        <taxon>Taphrinomycotina</taxon>
        <taxon>Pneumocystomycetes</taxon>
        <taxon>Pneumocystaceae</taxon>
        <taxon>Pneumocystis</taxon>
    </lineage>
</organism>
<dbReference type="GeneID" id="28941886"/>
<proteinExistence type="predicted"/>
<protein>
    <submittedName>
        <fullName evidence="1">Uncharacterized protein</fullName>
    </submittedName>
</protein>
<dbReference type="Proteomes" id="UP000053447">
    <property type="component" value="Unassembled WGS sequence"/>
</dbReference>
<evidence type="ECO:0000313" key="1">
    <source>
        <dbReference type="EMBL" id="KTW26906.1"/>
    </source>
</evidence>
<sequence length="299" mass="34805">MIFNYLVLSGSLKGIRNASTRTVEIMSIAKLTRNIEAMHLDKAEKKDSKICDSDLVGKSRLLQRLKKKTASTQIKVPEPNVLSYKEPKLYHKEKKSSLRTDSIKSFIKENIKNVCSDLEIQKSKEQALDVSEKYINYNKNDIKQEDTIQKTQRKQPESKSAKTTYKNKLSKSAYVYEAKNQEKTSMEVVVKKYIQQTLIPWRPSSVSMNDLKLYIPIWLESSNNITHSSELEKQILSNKQKTNEELKNNLDYQNTLNMNNSTFYTSQYIYKNSSIKLDQKEKMLKTISEIIEYKKHAHI</sequence>
<comment type="caution">
    <text evidence="1">The sequence shown here is derived from an EMBL/GenBank/DDBJ whole genome shotgun (WGS) entry which is preliminary data.</text>
</comment>
<gene>
    <name evidence="1" type="ORF">T551_03368</name>
</gene>
<evidence type="ECO:0000313" key="2">
    <source>
        <dbReference type="Proteomes" id="UP000053447"/>
    </source>
</evidence>